<reference evidence="2 3" key="1">
    <citation type="submission" date="2020-08" db="EMBL/GenBank/DDBJ databases">
        <title>Genomic Encyclopedia of Type Strains, Phase IV (KMG-IV): sequencing the most valuable type-strain genomes for metagenomic binning, comparative biology and taxonomic classification.</title>
        <authorList>
            <person name="Goeker M."/>
        </authorList>
    </citation>
    <scope>NUCLEOTIDE SEQUENCE [LARGE SCALE GENOMIC DNA]</scope>
    <source>
        <strain evidence="2 3">DSM 103725</strain>
    </source>
</reference>
<evidence type="ECO:0008006" key="4">
    <source>
        <dbReference type="Google" id="ProtNLM"/>
    </source>
</evidence>
<evidence type="ECO:0000256" key="1">
    <source>
        <dbReference type="SAM" id="SignalP"/>
    </source>
</evidence>
<dbReference type="EMBL" id="JACHGY010000001">
    <property type="protein sequence ID" value="MBB6429867.1"/>
    <property type="molecule type" value="Genomic_DNA"/>
</dbReference>
<organism evidence="2 3">
    <name type="scientific">Algisphaera agarilytica</name>
    <dbReference type="NCBI Taxonomy" id="1385975"/>
    <lineage>
        <taxon>Bacteria</taxon>
        <taxon>Pseudomonadati</taxon>
        <taxon>Planctomycetota</taxon>
        <taxon>Phycisphaerae</taxon>
        <taxon>Phycisphaerales</taxon>
        <taxon>Phycisphaeraceae</taxon>
        <taxon>Algisphaera</taxon>
    </lineage>
</organism>
<keyword evidence="1" id="KW-0732">Signal</keyword>
<evidence type="ECO:0000313" key="3">
    <source>
        <dbReference type="Proteomes" id="UP000541810"/>
    </source>
</evidence>
<protein>
    <recommendedName>
        <fullName evidence="4">DUF3352 domain-containing protein</fullName>
    </recommendedName>
</protein>
<feature type="chain" id="PRO_5031355439" description="DUF3352 domain-containing protein" evidence="1">
    <location>
        <begin position="29"/>
        <end position="642"/>
    </location>
</feature>
<dbReference type="AlphaFoldDB" id="A0A7X0H5W8"/>
<gene>
    <name evidence="2" type="ORF">HNQ40_001673</name>
</gene>
<sequence>MRCIRPLPRLARCAAPLLAAWWAAPALSQPLAEHVPADAIAYFGWAGTDSITDQYAQSALQDVVELIETDKLKAAWRSAMPTLRQAVDDPAFQDEFKHLTNLWGASARGAMAVYVTAPPAHAAAEAAPLIDDNPIDELLGDLPLDLPDNTPGIVLLWQPVTGDDRKDLLEGLKYYQSKSSRDSELVVDGPVVSLRINHAPAALDAEALIDPDALASLAEIPRFTQAMEQLEEPGPLVGYVDLPALFAEAQANLSNTSTVLEHDGSTTSVGSGHPAIALIEPLGLDTLGPAVITAGFDGRQWRTQMYLAAPSPRKGIASLLDAPALTADGFGWAPIDAPWITSMAFDTGLLMDLLRNTAAAMGPDAADSFEQGLVDASSLIGVDVENQLIRGLGPTWSLYLDGDAVGTSMLSLTLVNQLADPEGVERGLRSLQMFANLAMLQGMAGEDIKVQVHTQTYDGHDLHTLGTPLLSPTWAIVDGKLIAGLSPHTVLAAIDNIDQPNSLNQQDDFAALREAVGTRRLTSLTWVDLRRTAPGSYQTFIYIESLLTGSGSMLTGQPMPMVLPPLGRLKPLLEPAHAIGWVDDTGWHYESRMPFPGATLLAPQSSALGTSSGLLPLVGATFLGFQSDPQTAFEPVEPPQVD</sequence>
<keyword evidence="3" id="KW-1185">Reference proteome</keyword>
<accession>A0A7X0H5W8</accession>
<comment type="caution">
    <text evidence="2">The sequence shown here is derived from an EMBL/GenBank/DDBJ whole genome shotgun (WGS) entry which is preliminary data.</text>
</comment>
<feature type="signal peptide" evidence="1">
    <location>
        <begin position="1"/>
        <end position="28"/>
    </location>
</feature>
<dbReference type="Proteomes" id="UP000541810">
    <property type="component" value="Unassembled WGS sequence"/>
</dbReference>
<evidence type="ECO:0000313" key="2">
    <source>
        <dbReference type="EMBL" id="MBB6429867.1"/>
    </source>
</evidence>
<dbReference type="RefSeq" id="WP_184677427.1">
    <property type="nucleotide sequence ID" value="NZ_JACHGY010000001.1"/>
</dbReference>
<proteinExistence type="predicted"/>
<name>A0A7X0H5W8_9BACT</name>